<reference evidence="1 2" key="1">
    <citation type="submission" date="2016-09" db="EMBL/GenBank/DDBJ databases">
        <title>Genomic Taxonomy of the Vibrionaceae.</title>
        <authorList>
            <person name="Gonzalez-Castillo A."/>
            <person name="Gomez-Gil B."/>
            <person name="Enciso-Ibarra K."/>
        </authorList>
    </citation>
    <scope>NUCLEOTIDE SEQUENCE [LARGE SCALE GENOMIC DNA]</scope>
    <source>
        <strain evidence="1 2">CAIM 1731</strain>
    </source>
</reference>
<gene>
    <name evidence="1" type="ORF">BIY21_08565</name>
</gene>
<name>A0ABX3FK66_9VIBR</name>
<dbReference type="EMBL" id="MJMI01000074">
    <property type="protein sequence ID" value="OLQ94581.1"/>
    <property type="molecule type" value="Genomic_DNA"/>
</dbReference>
<organism evidence="1 2">
    <name type="scientific">Vibrio ponticus</name>
    <dbReference type="NCBI Taxonomy" id="265668"/>
    <lineage>
        <taxon>Bacteria</taxon>
        <taxon>Pseudomonadati</taxon>
        <taxon>Pseudomonadota</taxon>
        <taxon>Gammaproteobacteria</taxon>
        <taxon>Vibrionales</taxon>
        <taxon>Vibrionaceae</taxon>
        <taxon>Vibrio</taxon>
    </lineage>
</organism>
<proteinExistence type="predicted"/>
<dbReference type="Proteomes" id="UP000186206">
    <property type="component" value="Unassembled WGS sequence"/>
</dbReference>
<evidence type="ECO:0000313" key="2">
    <source>
        <dbReference type="Proteomes" id="UP000186206"/>
    </source>
</evidence>
<evidence type="ECO:0008006" key="3">
    <source>
        <dbReference type="Google" id="ProtNLM"/>
    </source>
</evidence>
<comment type="caution">
    <text evidence="1">The sequence shown here is derived from an EMBL/GenBank/DDBJ whole genome shotgun (WGS) entry which is preliminary data.</text>
</comment>
<sequence>MRVLDRDSAMILGKAGVKWTLSGFGSCYSEYNLKFQAKDGKARLQYELLYGAAPYSECTGWPWPIVTGYEEVKTEFNDSAQKLEDYLRSEDSFSDF</sequence>
<accession>A0ABX3FK66</accession>
<protein>
    <recommendedName>
        <fullName evidence="3">Lipoprotein</fullName>
    </recommendedName>
</protein>
<keyword evidence="2" id="KW-1185">Reference proteome</keyword>
<evidence type="ECO:0000313" key="1">
    <source>
        <dbReference type="EMBL" id="OLQ94581.1"/>
    </source>
</evidence>